<dbReference type="Pfam" id="PF03732">
    <property type="entry name" value="Retrotrans_gag"/>
    <property type="match status" value="1"/>
</dbReference>
<proteinExistence type="predicted"/>
<evidence type="ECO:0000313" key="4">
    <source>
        <dbReference type="RefSeq" id="XP_016755372.2"/>
    </source>
</evidence>
<gene>
    <name evidence="4" type="primary">LOC107963336</name>
</gene>
<dbReference type="PANTHER" id="PTHR34482">
    <property type="entry name" value="DNA DAMAGE-INDUCIBLE PROTEIN 1-LIKE"/>
    <property type="match status" value="1"/>
</dbReference>
<reference evidence="3" key="1">
    <citation type="journal article" date="2020" name="Nat. Genet.">
        <title>Genomic diversifications of five Gossypium allopolyploid species and their impact on cotton improvement.</title>
        <authorList>
            <person name="Chen Z.J."/>
            <person name="Sreedasyam A."/>
            <person name="Ando A."/>
            <person name="Song Q."/>
            <person name="De Santiago L.M."/>
            <person name="Hulse-Kemp A.M."/>
            <person name="Ding M."/>
            <person name="Ye W."/>
            <person name="Kirkbride R.C."/>
            <person name="Jenkins J."/>
            <person name="Plott C."/>
            <person name="Lovell J."/>
            <person name="Lin Y.M."/>
            <person name="Vaughn R."/>
            <person name="Liu B."/>
            <person name="Simpson S."/>
            <person name="Scheffler B.E."/>
            <person name="Wen L."/>
            <person name="Saski C.A."/>
            <person name="Grover C.E."/>
            <person name="Hu G."/>
            <person name="Conover J.L."/>
            <person name="Carlson J.W."/>
            <person name="Shu S."/>
            <person name="Boston L.B."/>
            <person name="Williams M."/>
            <person name="Peterson D.G."/>
            <person name="McGee K."/>
            <person name="Jones D.C."/>
            <person name="Wendel J.F."/>
            <person name="Stelly D.M."/>
            <person name="Grimwood J."/>
            <person name="Schmutz J."/>
        </authorList>
    </citation>
    <scope>NUCLEOTIDE SEQUENCE [LARGE SCALE GENOMIC DNA]</scope>
    <source>
        <strain evidence="3">cv. TM-1</strain>
    </source>
</reference>
<feature type="compositionally biased region" description="Basic and acidic residues" evidence="1">
    <location>
        <begin position="89"/>
        <end position="104"/>
    </location>
</feature>
<dbReference type="RefSeq" id="XP_016755372.2">
    <property type="nucleotide sequence ID" value="XM_016899883.2"/>
</dbReference>
<dbReference type="Proteomes" id="UP000818029">
    <property type="component" value="Chromosome A06"/>
</dbReference>
<dbReference type="GeneID" id="107963336"/>
<organism evidence="3 4">
    <name type="scientific">Gossypium hirsutum</name>
    <name type="common">Upland cotton</name>
    <name type="synonym">Gossypium mexicanum</name>
    <dbReference type="NCBI Taxonomy" id="3635"/>
    <lineage>
        <taxon>Eukaryota</taxon>
        <taxon>Viridiplantae</taxon>
        <taxon>Streptophyta</taxon>
        <taxon>Embryophyta</taxon>
        <taxon>Tracheophyta</taxon>
        <taxon>Spermatophyta</taxon>
        <taxon>Magnoliopsida</taxon>
        <taxon>eudicotyledons</taxon>
        <taxon>Gunneridae</taxon>
        <taxon>Pentapetalae</taxon>
        <taxon>rosids</taxon>
        <taxon>malvids</taxon>
        <taxon>Malvales</taxon>
        <taxon>Malvaceae</taxon>
        <taxon>Malvoideae</taxon>
        <taxon>Gossypium</taxon>
    </lineage>
</organism>
<reference evidence="4" key="2">
    <citation type="submission" date="2025-08" db="UniProtKB">
        <authorList>
            <consortium name="RefSeq"/>
        </authorList>
    </citation>
    <scope>IDENTIFICATION</scope>
</reference>
<evidence type="ECO:0000313" key="3">
    <source>
        <dbReference type="Proteomes" id="UP000818029"/>
    </source>
</evidence>
<accession>A0A1U8PW41</accession>
<feature type="domain" description="Retrotransposon gag" evidence="2">
    <location>
        <begin position="5"/>
        <end position="56"/>
    </location>
</feature>
<evidence type="ECO:0000259" key="2">
    <source>
        <dbReference type="Pfam" id="PF03732"/>
    </source>
</evidence>
<dbReference type="KEGG" id="ghi:107963336"/>
<evidence type="ECO:0000256" key="1">
    <source>
        <dbReference type="SAM" id="MobiDB-lite"/>
    </source>
</evidence>
<name>A0A1U8PW41_GOSHI</name>
<sequence>MDASYVDARRKEFLNLTQGNKSVAEYEAEFLSFSRYTRVMVATEYERCVRFEDGLKDSLRVLIAPQRERVFSELVEKAKIAEEVKRTERLNQEKERGRNKREAETSGVGQRRRTKARVNGPVRAGALVANPGVPPCADCGRSHRGERWKRTRACFACGSMEQRIRDCPRMLGREPIVG</sequence>
<protein>
    <recommendedName>
        <fullName evidence="2">Retrotransposon gag domain-containing protein</fullName>
    </recommendedName>
</protein>
<keyword evidence="3" id="KW-1185">Reference proteome</keyword>
<dbReference type="PANTHER" id="PTHR34482:SF36">
    <property type="entry name" value="RETROTRANSPOSON GAG DOMAIN-CONTAINING PROTEIN"/>
    <property type="match status" value="1"/>
</dbReference>
<feature type="region of interest" description="Disordered" evidence="1">
    <location>
        <begin position="89"/>
        <end position="116"/>
    </location>
</feature>
<dbReference type="AlphaFoldDB" id="A0A1U8PW41"/>
<dbReference type="PaxDb" id="3635-A0A1U8PW41"/>
<dbReference type="InterPro" id="IPR005162">
    <property type="entry name" value="Retrotrans_gag_dom"/>
</dbReference>